<proteinExistence type="predicted"/>
<dbReference type="Pfam" id="PF00078">
    <property type="entry name" value="RVT_1"/>
    <property type="match status" value="1"/>
</dbReference>
<keyword evidence="2" id="KW-0548">Nucleotidyltransferase</keyword>
<keyword evidence="2" id="KW-0808">Transferase</keyword>
<evidence type="ECO:0000313" key="2">
    <source>
        <dbReference type="EMBL" id="MYM92169.1"/>
    </source>
</evidence>
<evidence type="ECO:0000259" key="1">
    <source>
        <dbReference type="PROSITE" id="PS50878"/>
    </source>
</evidence>
<feature type="domain" description="Reverse transcriptase" evidence="1">
    <location>
        <begin position="1"/>
        <end position="73"/>
    </location>
</feature>
<dbReference type="AlphaFoldDB" id="A0A845GHJ6"/>
<accession>A0A845GHJ6</accession>
<keyword evidence="2" id="KW-0695">RNA-directed DNA polymerase</keyword>
<dbReference type="PROSITE" id="PS50878">
    <property type="entry name" value="RT_POL"/>
    <property type="match status" value="1"/>
</dbReference>
<dbReference type="Pfam" id="PF08388">
    <property type="entry name" value="GIIM"/>
    <property type="match status" value="1"/>
</dbReference>
<reference evidence="2 3" key="1">
    <citation type="submission" date="2020-01" db="EMBL/GenBank/DDBJ databases">
        <title>Novel species isolated from a subtropical stream in China.</title>
        <authorList>
            <person name="Lu H."/>
        </authorList>
    </citation>
    <scope>NUCLEOTIDE SEQUENCE [LARGE SCALE GENOMIC DNA]</scope>
    <source>
        <strain evidence="2 3">FT82W</strain>
    </source>
</reference>
<feature type="non-terminal residue" evidence="2">
    <location>
        <position position="158"/>
    </location>
</feature>
<dbReference type="InterPro" id="IPR043502">
    <property type="entry name" value="DNA/RNA_pol_sf"/>
</dbReference>
<evidence type="ECO:0000313" key="3">
    <source>
        <dbReference type="Proteomes" id="UP000470302"/>
    </source>
</evidence>
<gene>
    <name evidence="2" type="ORF">GTP91_34010</name>
</gene>
<dbReference type="InterPro" id="IPR000477">
    <property type="entry name" value="RT_dom"/>
</dbReference>
<dbReference type="Proteomes" id="UP000470302">
    <property type="component" value="Unassembled WGS sequence"/>
</dbReference>
<organism evidence="2 3">
    <name type="scientific">Duganella vulcania</name>
    <dbReference type="NCBI Taxonomy" id="2692166"/>
    <lineage>
        <taxon>Bacteria</taxon>
        <taxon>Pseudomonadati</taxon>
        <taxon>Pseudomonadota</taxon>
        <taxon>Betaproteobacteria</taxon>
        <taxon>Burkholderiales</taxon>
        <taxon>Oxalobacteraceae</taxon>
        <taxon>Telluria group</taxon>
        <taxon>Duganella</taxon>
    </lineage>
</organism>
<comment type="caution">
    <text evidence="2">The sequence shown here is derived from an EMBL/GenBank/DDBJ whole genome shotgun (WGS) entry which is preliminary data.</text>
</comment>
<name>A0A845GHJ6_9BURK</name>
<protein>
    <submittedName>
        <fullName evidence="2">Group II intron reverse transcriptase/maturase</fullName>
    </submittedName>
</protein>
<dbReference type="InterPro" id="IPR013597">
    <property type="entry name" value="Mat_intron_G2"/>
</dbReference>
<sequence>NVLLDEVDKELERRGHCFARYADDANVYVRSKKAGERVMALLRRLYAKLHLVVNEGKSAVGSAFGRKFLGYSLWAARGKVVKLKVAAKPLASFKQRIRELTGRSVGRSMPQIVEKLRSYMLGWKGYFRLAETPKVWKKLDEWLRHRLRAIQLKHWKCG</sequence>
<dbReference type="SUPFAM" id="SSF56672">
    <property type="entry name" value="DNA/RNA polymerases"/>
    <property type="match status" value="1"/>
</dbReference>
<dbReference type="EMBL" id="WWCW01000478">
    <property type="protein sequence ID" value="MYM92169.1"/>
    <property type="molecule type" value="Genomic_DNA"/>
</dbReference>
<dbReference type="GO" id="GO:0003964">
    <property type="term" value="F:RNA-directed DNA polymerase activity"/>
    <property type="evidence" value="ECO:0007669"/>
    <property type="project" value="UniProtKB-KW"/>
</dbReference>
<feature type="non-terminal residue" evidence="2">
    <location>
        <position position="1"/>
    </location>
</feature>
<dbReference type="RefSeq" id="WP_254504662.1">
    <property type="nucleotide sequence ID" value="NZ_WWCW01000478.1"/>
</dbReference>